<dbReference type="PROSITE" id="PS50305">
    <property type="entry name" value="SIRTUIN"/>
    <property type="match status" value="1"/>
</dbReference>
<feature type="region of interest" description="Disordered" evidence="5">
    <location>
        <begin position="623"/>
        <end position="659"/>
    </location>
</feature>
<dbReference type="GO" id="GO:0016740">
    <property type="term" value="F:transferase activity"/>
    <property type="evidence" value="ECO:0007669"/>
    <property type="project" value="UniProtKB-KW"/>
</dbReference>
<dbReference type="Pfam" id="PF02146">
    <property type="entry name" value="SIR2"/>
    <property type="match status" value="1"/>
</dbReference>
<feature type="region of interest" description="Disordered" evidence="5">
    <location>
        <begin position="1"/>
        <end position="118"/>
    </location>
</feature>
<feature type="region of interest" description="Disordered" evidence="5">
    <location>
        <begin position="586"/>
        <end position="608"/>
    </location>
</feature>
<dbReference type="InterPro" id="IPR026591">
    <property type="entry name" value="Sirtuin_cat_small_dom_sf"/>
</dbReference>
<dbReference type="OrthoDB" id="2919105at2759"/>
<keyword evidence="4" id="KW-0479">Metal-binding</keyword>
<feature type="binding site" evidence="4">
    <location>
        <position position="272"/>
    </location>
    <ligand>
        <name>Zn(2+)</name>
        <dbReference type="ChEBI" id="CHEBI:29105"/>
    </ligand>
</feature>
<dbReference type="InterPro" id="IPR029035">
    <property type="entry name" value="DHS-like_NAD/FAD-binding_dom"/>
</dbReference>
<keyword evidence="8" id="KW-1185">Reference proteome</keyword>
<dbReference type="InterPro" id="IPR003000">
    <property type="entry name" value="Sirtuin"/>
</dbReference>
<dbReference type="Gene3D" id="3.40.50.1220">
    <property type="entry name" value="TPP-binding domain"/>
    <property type="match status" value="1"/>
</dbReference>
<dbReference type="GO" id="GO:0046872">
    <property type="term" value="F:metal ion binding"/>
    <property type="evidence" value="ECO:0007669"/>
    <property type="project" value="UniProtKB-KW"/>
</dbReference>
<dbReference type="AlphaFoldDB" id="A0A9W8YX03"/>
<dbReference type="EMBL" id="JAPEVB010000002">
    <property type="protein sequence ID" value="KAJ4394399.1"/>
    <property type="molecule type" value="Genomic_DNA"/>
</dbReference>
<evidence type="ECO:0000313" key="8">
    <source>
        <dbReference type="Proteomes" id="UP001140453"/>
    </source>
</evidence>
<dbReference type="PANTHER" id="PTHR47651:SF17">
    <property type="entry name" value="DEACETYLASE SIRTUIN-TYPE DOMAIN-CONTAINING PROTEIN"/>
    <property type="match status" value="1"/>
</dbReference>
<evidence type="ECO:0000256" key="4">
    <source>
        <dbReference type="PROSITE-ProRule" id="PRU00236"/>
    </source>
</evidence>
<dbReference type="SUPFAM" id="SSF52467">
    <property type="entry name" value="DHS-like NAD/FAD-binding domain"/>
    <property type="match status" value="1"/>
</dbReference>
<feature type="compositionally biased region" description="Low complexity" evidence="5">
    <location>
        <begin position="523"/>
        <end position="538"/>
    </location>
</feature>
<feature type="binding site" evidence="4">
    <location>
        <position position="297"/>
    </location>
    <ligand>
        <name>Zn(2+)</name>
        <dbReference type="ChEBI" id="CHEBI:29105"/>
    </ligand>
</feature>
<reference evidence="7" key="1">
    <citation type="submission" date="2022-10" db="EMBL/GenBank/DDBJ databases">
        <title>Tapping the CABI collections for fungal endophytes: first genome assemblies for Collariella, Neodidymelliopsis, Ascochyta clinopodiicola, Didymella pomorum, Didymosphaeria variabile, Neocosmospora piperis and Neocucurbitaria cava.</title>
        <authorList>
            <person name="Hill R."/>
        </authorList>
    </citation>
    <scope>NUCLEOTIDE SEQUENCE</scope>
    <source>
        <strain evidence="7">IMI 355082</strain>
    </source>
</reference>
<comment type="similarity">
    <text evidence="1">Belongs to the sirtuin family. Class I subfamily.</text>
</comment>
<evidence type="ECO:0000256" key="5">
    <source>
        <dbReference type="SAM" id="MobiDB-lite"/>
    </source>
</evidence>
<evidence type="ECO:0000313" key="7">
    <source>
        <dbReference type="EMBL" id="KAJ4394399.1"/>
    </source>
</evidence>
<feature type="compositionally biased region" description="Low complexity" evidence="5">
    <location>
        <begin position="591"/>
        <end position="604"/>
    </location>
</feature>
<dbReference type="PANTHER" id="PTHR47651">
    <property type="entry name" value="NAD-DEPENDENT HISTONE DEACETYLASE HST4"/>
    <property type="match status" value="1"/>
</dbReference>
<dbReference type="Proteomes" id="UP001140453">
    <property type="component" value="Unassembled WGS sequence"/>
</dbReference>
<organism evidence="7 8">
    <name type="scientific">Gnomoniopsis smithogilvyi</name>
    <dbReference type="NCBI Taxonomy" id="1191159"/>
    <lineage>
        <taxon>Eukaryota</taxon>
        <taxon>Fungi</taxon>
        <taxon>Dikarya</taxon>
        <taxon>Ascomycota</taxon>
        <taxon>Pezizomycotina</taxon>
        <taxon>Sordariomycetes</taxon>
        <taxon>Sordariomycetidae</taxon>
        <taxon>Diaporthales</taxon>
        <taxon>Gnomoniaceae</taxon>
        <taxon>Gnomoniopsis</taxon>
    </lineage>
</organism>
<protein>
    <recommendedName>
        <fullName evidence="6">Deacetylase sirtuin-type domain-containing protein</fullName>
    </recommendedName>
</protein>
<feature type="compositionally biased region" description="Basic and acidic residues" evidence="5">
    <location>
        <begin position="105"/>
        <end position="118"/>
    </location>
</feature>
<feature type="domain" description="Deacetylase sirtuin-type" evidence="6">
    <location>
        <begin position="120"/>
        <end position="427"/>
    </location>
</feature>
<keyword evidence="2" id="KW-0808">Transferase</keyword>
<feature type="region of interest" description="Disordered" evidence="5">
    <location>
        <begin position="491"/>
        <end position="566"/>
    </location>
</feature>
<gene>
    <name evidence="7" type="ORF">N0V93_003616</name>
</gene>
<name>A0A9W8YX03_9PEZI</name>
<evidence type="ECO:0000256" key="3">
    <source>
        <dbReference type="ARBA" id="ARBA00023027"/>
    </source>
</evidence>
<feature type="binding site" evidence="4">
    <location>
        <position position="294"/>
    </location>
    <ligand>
        <name>Zn(2+)</name>
        <dbReference type="ChEBI" id="CHEBI:29105"/>
    </ligand>
</feature>
<feature type="binding site" evidence="4">
    <location>
        <position position="275"/>
    </location>
    <ligand>
        <name>Zn(2+)</name>
        <dbReference type="ChEBI" id="CHEBI:29105"/>
    </ligand>
</feature>
<feature type="compositionally biased region" description="Low complexity" evidence="5">
    <location>
        <begin position="18"/>
        <end position="41"/>
    </location>
</feature>
<dbReference type="Gene3D" id="3.30.1600.10">
    <property type="entry name" value="SIR2/SIRT2 'Small Domain"/>
    <property type="match status" value="1"/>
</dbReference>
<comment type="caution">
    <text evidence="7">The sequence shown here is derived from an EMBL/GenBank/DDBJ whole genome shotgun (WGS) entry which is preliminary data.</text>
</comment>
<evidence type="ECO:0000259" key="6">
    <source>
        <dbReference type="PROSITE" id="PS50305"/>
    </source>
</evidence>
<keyword evidence="4" id="KW-0862">Zinc</keyword>
<evidence type="ECO:0000256" key="2">
    <source>
        <dbReference type="ARBA" id="ARBA00022679"/>
    </source>
</evidence>
<sequence>MASPAKLTNPSSSPPSSPLSDLSATPSIRSSSPLSLRSRSPSLPPQFSANSSSTMDASSRYPSPSSTIPQSGSASPLNAHDSVQVAEIQVRTDDAPPAKRRKIAERKPRTTESLDLDNRDDAGEAQLDRLLSVLRRKRKIVVIAGAGISVSAGIPDFRSSQGLFATLKEKHKIKGGGKSLFDASVYKDDKSTAEFHKMVRDLSRLTKEAKPTAFHHMLATIANEGRLMRLYSQNVDCLDTSLKPLATNIPLDSKGPWPTTIQLHGGLEKMQCTKCNQVDNFDGSLFQGPEPPSCDACTQLDFVRTNYAGKRSHGIGRLRPRMVLYNEYNPDEDAIGKVSQADLRKIPDAVIVVGTSLKVPGVRRIVRELCLATRSKRDGFTAWVNLDPVPQQPDMKDLWDLVVRGKSDDIASLLDLPRWDEEGVGAEPADYMVSGSQEREQQYEQRLNRDKIDIVLDGGKRNFDQLSETESRSGDILDFKSKLVDKVQVEALPTPSASPRPGSPLPRKALPKSKTKQSTLSFGAPTTATAVSGTASKGSAKKGRGRPKKAAAKPKNDITKTFKATKGAPIERAKAVKEPLERIKKEDDILEPLSPSLPGTLPSLRPHDKGVDNFVYQAADASDESDLSFHAVPSEPELEDGRATISSEARPKVMGHLLE</sequence>
<dbReference type="GO" id="GO:0070403">
    <property type="term" value="F:NAD+ binding"/>
    <property type="evidence" value="ECO:0007669"/>
    <property type="project" value="InterPro"/>
</dbReference>
<dbReference type="InterPro" id="IPR026590">
    <property type="entry name" value="Ssirtuin_cat_dom"/>
</dbReference>
<accession>A0A9W8YX03</accession>
<keyword evidence="3" id="KW-0520">NAD</keyword>
<feature type="compositionally biased region" description="Basic residues" evidence="5">
    <location>
        <begin position="539"/>
        <end position="552"/>
    </location>
</feature>
<proteinExistence type="inferred from homology"/>
<feature type="active site" description="Proton acceptor" evidence="4">
    <location>
        <position position="264"/>
    </location>
</feature>
<feature type="compositionally biased region" description="Polar residues" evidence="5">
    <location>
        <begin position="60"/>
        <end position="76"/>
    </location>
</feature>
<feature type="compositionally biased region" description="Low complexity" evidence="5">
    <location>
        <begin position="48"/>
        <end position="59"/>
    </location>
</feature>
<evidence type="ECO:0000256" key="1">
    <source>
        <dbReference type="ARBA" id="ARBA00006924"/>
    </source>
</evidence>